<dbReference type="OrthoDB" id="73190at2759"/>
<evidence type="ECO:0000256" key="2">
    <source>
        <dbReference type="SAM" id="Phobius"/>
    </source>
</evidence>
<feature type="compositionally biased region" description="Acidic residues" evidence="1">
    <location>
        <begin position="59"/>
        <end position="77"/>
    </location>
</feature>
<dbReference type="EMBL" id="CAADRA010007566">
    <property type="protein sequence ID" value="VFU02096.1"/>
    <property type="molecule type" value="Genomic_DNA"/>
</dbReference>
<evidence type="ECO:0000256" key="1">
    <source>
        <dbReference type="SAM" id="MobiDB-lite"/>
    </source>
</evidence>
<dbReference type="Proteomes" id="UP000332933">
    <property type="component" value="Unassembled WGS sequence"/>
</dbReference>
<feature type="transmembrane region" description="Helical" evidence="2">
    <location>
        <begin position="131"/>
        <end position="154"/>
    </location>
</feature>
<gene>
    <name evidence="4" type="primary">Aste57867_25473</name>
    <name evidence="3" type="ORF">As57867_025394</name>
    <name evidence="4" type="ORF">ASTE57867_25473</name>
</gene>
<accession>A0A485LY06</accession>
<dbReference type="AlphaFoldDB" id="A0A485LY06"/>
<evidence type="ECO:0000313" key="3">
    <source>
        <dbReference type="EMBL" id="KAF0682385.1"/>
    </source>
</evidence>
<name>A0A485LY06_9STRA</name>
<reference evidence="3" key="2">
    <citation type="submission" date="2019-06" db="EMBL/GenBank/DDBJ databases">
        <title>Genomics analysis of Aphanomyces spp. identifies a new class of oomycete effector associated with host adaptation.</title>
        <authorList>
            <person name="Gaulin E."/>
        </authorList>
    </citation>
    <scope>NUCLEOTIDE SEQUENCE</scope>
    <source>
        <strain evidence="3">CBS 578.67</strain>
    </source>
</reference>
<protein>
    <submittedName>
        <fullName evidence="4">Aste57867_25473 protein</fullName>
    </submittedName>
</protein>
<keyword evidence="2" id="KW-1133">Transmembrane helix</keyword>
<feature type="transmembrane region" description="Helical" evidence="2">
    <location>
        <begin position="213"/>
        <end position="240"/>
    </location>
</feature>
<feature type="transmembrane region" description="Helical" evidence="2">
    <location>
        <begin position="101"/>
        <end position="119"/>
    </location>
</feature>
<reference evidence="4 5" key="1">
    <citation type="submission" date="2019-03" db="EMBL/GenBank/DDBJ databases">
        <authorList>
            <person name="Gaulin E."/>
            <person name="Dumas B."/>
        </authorList>
    </citation>
    <scope>NUCLEOTIDE SEQUENCE [LARGE SCALE GENOMIC DNA]</scope>
    <source>
        <strain evidence="4">CBS 568.67</strain>
    </source>
</reference>
<dbReference type="EMBL" id="VJMH01007540">
    <property type="protein sequence ID" value="KAF0682385.1"/>
    <property type="molecule type" value="Genomic_DNA"/>
</dbReference>
<evidence type="ECO:0000313" key="4">
    <source>
        <dbReference type="EMBL" id="VFU02096.1"/>
    </source>
</evidence>
<organism evidence="4 5">
    <name type="scientific">Aphanomyces stellatus</name>
    <dbReference type="NCBI Taxonomy" id="120398"/>
    <lineage>
        <taxon>Eukaryota</taxon>
        <taxon>Sar</taxon>
        <taxon>Stramenopiles</taxon>
        <taxon>Oomycota</taxon>
        <taxon>Saprolegniomycetes</taxon>
        <taxon>Saprolegniales</taxon>
        <taxon>Verrucalvaceae</taxon>
        <taxon>Aphanomyces</taxon>
    </lineage>
</organism>
<evidence type="ECO:0000313" key="5">
    <source>
        <dbReference type="Proteomes" id="UP000332933"/>
    </source>
</evidence>
<feature type="region of interest" description="Disordered" evidence="1">
    <location>
        <begin position="59"/>
        <end position="79"/>
    </location>
</feature>
<sequence length="372" mass="41475">MRRRSTNGVVTRSRKQLMVFQGYDAQDINKDDAEMDEYIQTLDDKIDAAHAKDDITWEDYESSSSDEGDSDDDEDGDYGMAKRSKARARASVLRPGFLHHVWYSSLGLALVVPVIYYRWTHSIFPLAASSILTYVAKVCLNWVSLFLLACFAFAGLCNTTSFLQGSLFKLPSSTLAVESCAIHLWSSLSDCVLTHGADCYAIPACHLPLGQVAWALACLVLFFRFYMGRVQLLLFAIFFAHHGVQRFHMPPTDLDHASTAAMRITALDPTFAYANESIHVLVDGANLHEDLVVGWVAHWGCSHARSLAACPKQLMAPLRQGGVTVSFPTVDEYTICLVLQDKDKLTSFECFDDVRLRVKDTKSKPGWSVQGR</sequence>
<proteinExistence type="predicted"/>
<keyword evidence="2" id="KW-0812">Transmembrane</keyword>
<keyword evidence="5" id="KW-1185">Reference proteome</keyword>
<keyword evidence="2" id="KW-0472">Membrane</keyword>